<dbReference type="PATRIC" id="fig|908627.4.peg.7409"/>
<keyword evidence="1" id="KW-0812">Transmembrane</keyword>
<proteinExistence type="predicted"/>
<feature type="transmembrane region" description="Helical" evidence="1">
    <location>
        <begin position="303"/>
        <end position="327"/>
    </location>
</feature>
<keyword evidence="1" id="KW-1133">Transmembrane helix</keyword>
<evidence type="ECO:0000256" key="1">
    <source>
        <dbReference type="SAM" id="Phobius"/>
    </source>
</evidence>
<gene>
    <name evidence="2" type="ORF">EOS_33145</name>
</gene>
<dbReference type="Proteomes" id="UP000035963">
    <property type="component" value="Unassembled WGS sequence"/>
</dbReference>
<dbReference type="EMBL" id="AEJF01000194">
    <property type="protein sequence ID" value="KLU21987.1"/>
    <property type="molecule type" value="Genomic_DNA"/>
</dbReference>
<keyword evidence="3" id="KW-1185">Reference proteome</keyword>
<dbReference type="AlphaFoldDB" id="A0A0J1CMN5"/>
<feature type="transmembrane region" description="Helical" evidence="1">
    <location>
        <begin position="406"/>
        <end position="424"/>
    </location>
</feature>
<accession>A0A0J1CMN5</accession>
<dbReference type="OrthoDB" id="9816289at2"/>
<comment type="caution">
    <text evidence="2">The sequence shown here is derived from an EMBL/GenBank/DDBJ whole genome shotgun (WGS) entry which is preliminary data.</text>
</comment>
<feature type="transmembrane region" description="Helical" evidence="1">
    <location>
        <begin position="339"/>
        <end position="360"/>
    </location>
</feature>
<name>A0A0J1CMN5_9BURK</name>
<feature type="transmembrane region" description="Helical" evidence="1">
    <location>
        <begin position="381"/>
        <end position="400"/>
    </location>
</feature>
<reference evidence="2 3" key="1">
    <citation type="journal article" date="2015" name="Genome Announc.">
        <title>Draft Genome Sequence of Burkholderia sp. Strain PML1(12), an Ectomycorrhizosphere-Inhabiting Bacterium with Effective Mineral-Weathering Ability.</title>
        <authorList>
            <person name="Uroz S."/>
            <person name="Oger P."/>
        </authorList>
    </citation>
    <scope>NUCLEOTIDE SEQUENCE [LARGE SCALE GENOMIC DNA]</scope>
    <source>
        <strain evidence="3">PML1(12)</strain>
    </source>
</reference>
<organism evidence="2 3">
    <name type="scientific">Caballeronia mineralivorans PML1(12)</name>
    <dbReference type="NCBI Taxonomy" id="908627"/>
    <lineage>
        <taxon>Bacteria</taxon>
        <taxon>Pseudomonadati</taxon>
        <taxon>Pseudomonadota</taxon>
        <taxon>Betaproteobacteria</taxon>
        <taxon>Burkholderiales</taxon>
        <taxon>Burkholderiaceae</taxon>
        <taxon>Caballeronia</taxon>
    </lineage>
</organism>
<evidence type="ECO:0000313" key="2">
    <source>
        <dbReference type="EMBL" id="KLU21987.1"/>
    </source>
</evidence>
<sequence length="432" mass="47844">MPDATLDVLTTPHELANSVSSKAIVCVLVWSEGHDGMEKIALLRDTNSSWSLPKAYIQSSLVNDRKAVLEAVKLSVGIDLQKIVHRSSEQLEVGDLTRVYWHARLKPGQACTVSSNKLDWMSPQKAFRMMNSRDDEEALLLYIATRPHVIDVSNRYRSSFVARQFASPNGLRLLGDLRRVSTRLSAYPQTRAQDLNYYATQIILARALMAFYQNDYGGSWKCLGDALRRELFLMNKDDLASQCKIIKEQGLRKLDGWRLDAFRDIMKLNSEKISPALLSQASWLIADSQETAFYSIQLIQRQVNVIVTTLVVSSGLFLLNMNALGALNVGAVNFSVKQLTGSFLLGAIGACVSTLIALAGPQKLRIPDRLMNSVIAFARPFVGGGSALISSFFLMSGVIATDRLSLPLIYVVAFAFGFSERLVISTVSRLDK</sequence>
<protein>
    <submittedName>
        <fullName evidence="2">Uncharacterized protein</fullName>
    </submittedName>
</protein>
<evidence type="ECO:0000313" key="3">
    <source>
        <dbReference type="Proteomes" id="UP000035963"/>
    </source>
</evidence>
<dbReference type="RefSeq" id="WP_152693215.1">
    <property type="nucleotide sequence ID" value="NZ_AEJF01000194.1"/>
</dbReference>
<keyword evidence="1" id="KW-0472">Membrane</keyword>